<dbReference type="EMBL" id="HBUE01212254">
    <property type="protein sequence ID" value="CAG6534965.1"/>
    <property type="molecule type" value="Transcribed_RNA"/>
</dbReference>
<organism evidence="2">
    <name type="scientific">Culex pipiens</name>
    <name type="common">House mosquito</name>
    <dbReference type="NCBI Taxonomy" id="7175"/>
    <lineage>
        <taxon>Eukaryota</taxon>
        <taxon>Metazoa</taxon>
        <taxon>Ecdysozoa</taxon>
        <taxon>Arthropoda</taxon>
        <taxon>Hexapoda</taxon>
        <taxon>Insecta</taxon>
        <taxon>Pterygota</taxon>
        <taxon>Neoptera</taxon>
        <taxon>Endopterygota</taxon>
        <taxon>Diptera</taxon>
        <taxon>Nematocera</taxon>
        <taxon>Culicoidea</taxon>
        <taxon>Culicidae</taxon>
        <taxon>Culicinae</taxon>
        <taxon>Culicini</taxon>
        <taxon>Culex</taxon>
        <taxon>Culex</taxon>
    </lineage>
</organism>
<proteinExistence type="predicted"/>
<dbReference type="AlphaFoldDB" id="A0A8D8B363"/>
<dbReference type="EMBL" id="HBUE01318721">
    <property type="protein sequence ID" value="CAG6586926.1"/>
    <property type="molecule type" value="Transcribed_RNA"/>
</dbReference>
<feature type="region of interest" description="Disordered" evidence="1">
    <location>
        <begin position="33"/>
        <end position="52"/>
    </location>
</feature>
<dbReference type="EMBL" id="HBUE01318720">
    <property type="protein sequence ID" value="CAG6586924.1"/>
    <property type="molecule type" value="Transcribed_RNA"/>
</dbReference>
<reference evidence="2" key="1">
    <citation type="submission" date="2021-05" db="EMBL/GenBank/DDBJ databases">
        <authorList>
            <person name="Alioto T."/>
            <person name="Alioto T."/>
            <person name="Gomez Garrido J."/>
        </authorList>
    </citation>
    <scope>NUCLEOTIDE SEQUENCE</scope>
</reference>
<dbReference type="EMBL" id="HBUE01056478">
    <property type="protein sequence ID" value="CAG6466621.1"/>
    <property type="molecule type" value="Transcribed_RNA"/>
</dbReference>
<sequence>MDTVLRRGFGRVSGGGPAGQLPHLHGGLLALSGDARSRPNAQRPPAHGPRPDAIHRLPNHVRLQLLDLPVRLKACAGVVQLLHRLVHSRLYGCVLRDSCRAAFAPRSAQFVRCECGLGNRLEHSQVARVGAGFVAPRTDCDFWGFDGDFAVLLPDESPEGL</sequence>
<evidence type="ECO:0000313" key="2">
    <source>
        <dbReference type="EMBL" id="CAG6466623.1"/>
    </source>
</evidence>
<accession>A0A8D8B363</accession>
<evidence type="ECO:0000256" key="1">
    <source>
        <dbReference type="SAM" id="MobiDB-lite"/>
    </source>
</evidence>
<name>A0A8D8B363_CULPI</name>
<dbReference type="EMBL" id="HBUE01212255">
    <property type="protein sequence ID" value="CAG6534967.1"/>
    <property type="molecule type" value="Transcribed_RNA"/>
</dbReference>
<dbReference type="EMBL" id="HBUE01056479">
    <property type="protein sequence ID" value="CAG6466623.1"/>
    <property type="molecule type" value="Transcribed_RNA"/>
</dbReference>
<protein>
    <submittedName>
        <fullName evidence="2">(northern house mosquito) hypothetical protein</fullName>
    </submittedName>
</protein>